<dbReference type="Pfam" id="PF00391">
    <property type="entry name" value="PEP-utilizers"/>
    <property type="match status" value="1"/>
</dbReference>
<proteinExistence type="predicted"/>
<evidence type="ECO:0008006" key="4">
    <source>
        <dbReference type="Google" id="ProtNLM"/>
    </source>
</evidence>
<dbReference type="Gene3D" id="3.30.470.20">
    <property type="entry name" value="ATP-grasp fold, B domain"/>
    <property type="match status" value="2"/>
</dbReference>
<dbReference type="PANTHER" id="PTHR43615">
    <property type="entry name" value="PHOSPHOENOLPYRUVATE SYNTHASE-RELATED"/>
    <property type="match status" value="1"/>
</dbReference>
<dbReference type="InterPro" id="IPR051549">
    <property type="entry name" value="PEP_Utilizing_Enz"/>
</dbReference>
<dbReference type="InterPro" id="IPR008279">
    <property type="entry name" value="PEP-util_enz_mobile_dom"/>
</dbReference>
<feature type="domain" description="Pyruvate phosphate dikinase AMP/ATP-binding" evidence="2">
    <location>
        <begin position="29"/>
        <end position="243"/>
    </location>
</feature>
<organism evidence="3">
    <name type="scientific">Caldithrix abyssi</name>
    <dbReference type="NCBI Taxonomy" id="187145"/>
    <lineage>
        <taxon>Bacteria</taxon>
        <taxon>Pseudomonadati</taxon>
        <taxon>Calditrichota</taxon>
        <taxon>Calditrichia</taxon>
        <taxon>Calditrichales</taxon>
        <taxon>Calditrichaceae</taxon>
        <taxon>Caldithrix</taxon>
    </lineage>
</organism>
<reference evidence="3" key="1">
    <citation type="journal article" date="2020" name="mSystems">
        <title>Genome- and Community-Level Interaction Insights into Carbon Utilization and Element Cycling Functions of Hydrothermarchaeota in Hydrothermal Sediment.</title>
        <authorList>
            <person name="Zhou Z."/>
            <person name="Liu Y."/>
            <person name="Xu W."/>
            <person name="Pan J."/>
            <person name="Luo Z.H."/>
            <person name="Li M."/>
        </authorList>
    </citation>
    <scope>NUCLEOTIDE SEQUENCE [LARGE SCALE GENOMIC DNA]</scope>
    <source>
        <strain evidence="3">HyVt-527</strain>
    </source>
</reference>
<comment type="caution">
    <text evidence="3">The sequence shown here is derived from an EMBL/GenBank/DDBJ whole genome shotgun (WGS) entry which is preliminary data.</text>
</comment>
<evidence type="ECO:0000259" key="2">
    <source>
        <dbReference type="Pfam" id="PF01326"/>
    </source>
</evidence>
<dbReference type="GO" id="GO:0005524">
    <property type="term" value="F:ATP binding"/>
    <property type="evidence" value="ECO:0007669"/>
    <property type="project" value="InterPro"/>
</dbReference>
<sequence>MSRKQMRRKGRNVKMPKFIKYISDSVSPEQIGNKGFVLRELARKNFRVPQTAFLTAEAFAVFLHENSALLKFNELKEQDLSHWRHVVLTGDLPIQLKDELALACQRFRQAGVNTLAVRSSGLLEDSRSDSFAGQYRSELNVPCEPEALEQAVRRVWQSLCSPAALGYFQKKGLDANKAGMAVILQEMIRPDWAGVAFSVHPVSGDPDQMLVEYVAELGDKLMDGQQTPTQVVIQKRAGKIIDRAHFDAPDFLQQLVCKVAQMERDFGYPVDVEWAVTGDTIYFLQMRAITVTAEPSEQPELWTDENVGEVIPDIVTPLSWSILDGVTNQGFRWFLRRIALRFPVDVKLFDTYKGKVYFNRTAFERLMQRFYLRQAVKENGLAGARVVSHLLQMVASFAAILLLNVRLPFKIKRHIKNSDRALTRLRWRADQDISSFGQKIGELIAYQKHTMALHISGTVFAEVFYQLLKKITELWVRPETDLTSDNLLIGASGLVSAQNAQALWRLAKEIRACAPCRQILLEAEDARQFEERLEREEQGAEILAQWQAYFARYGHGALHEFELYYPRWWEDKSFILHTLKEYVAKGEGAQPLAQHQIKAEQRAQNIGRARAVLSFAKRILFDYLLKKTQFYATHREELKQRLLIAHSELKKYLLAIGREWESLSAVDQPDDIFFCTWPEIEAVLSGSAQATAWRAAIRERKKQRTAFEQADHPKKLHRIGDRWFPLPGKQGNVVSGLRGIGCSAGTIDGRANVILTPEEFDQMQPGDILITKATNPGWSPLFLMAGAVVTEIGGALSHAAIIAREYGIPMVAAVPDVCRKVRTGQWVRVNGSQGTVELISQKDN</sequence>
<dbReference type="Pfam" id="PF01326">
    <property type="entry name" value="PPDK_N"/>
    <property type="match status" value="1"/>
</dbReference>
<name>A0A7V5PMB4_CALAY</name>
<evidence type="ECO:0000259" key="1">
    <source>
        <dbReference type="Pfam" id="PF00391"/>
    </source>
</evidence>
<dbReference type="AlphaFoldDB" id="A0A7V5PMB4"/>
<dbReference type="InterPro" id="IPR036637">
    <property type="entry name" value="Phosphohistidine_dom_sf"/>
</dbReference>
<dbReference type="Gene3D" id="3.50.30.10">
    <property type="entry name" value="Phosphohistidine domain"/>
    <property type="match status" value="1"/>
</dbReference>
<evidence type="ECO:0000313" key="3">
    <source>
        <dbReference type="EMBL" id="HHJ51608.1"/>
    </source>
</evidence>
<dbReference type="Proteomes" id="UP000886124">
    <property type="component" value="Unassembled WGS sequence"/>
</dbReference>
<gene>
    <name evidence="3" type="ORF">ENJ89_00310</name>
</gene>
<protein>
    <recommendedName>
        <fullName evidence="4">Phosphoenolpyruvate synthase</fullName>
    </recommendedName>
</protein>
<dbReference type="SUPFAM" id="SSF52009">
    <property type="entry name" value="Phosphohistidine domain"/>
    <property type="match status" value="1"/>
</dbReference>
<feature type="domain" description="PEP-utilising enzyme mobile" evidence="1">
    <location>
        <begin position="764"/>
        <end position="834"/>
    </location>
</feature>
<dbReference type="EMBL" id="DROD01000016">
    <property type="protein sequence ID" value="HHJ51608.1"/>
    <property type="molecule type" value="Genomic_DNA"/>
</dbReference>
<accession>A0A7V5PMB4</accession>
<dbReference type="InterPro" id="IPR013815">
    <property type="entry name" value="ATP_grasp_subdomain_1"/>
</dbReference>
<dbReference type="GO" id="GO:0016301">
    <property type="term" value="F:kinase activity"/>
    <property type="evidence" value="ECO:0007669"/>
    <property type="project" value="InterPro"/>
</dbReference>
<dbReference type="PANTHER" id="PTHR43615:SF1">
    <property type="entry name" value="PPDK_N DOMAIN-CONTAINING PROTEIN"/>
    <property type="match status" value="1"/>
</dbReference>
<dbReference type="Gene3D" id="3.30.1490.20">
    <property type="entry name" value="ATP-grasp fold, A domain"/>
    <property type="match status" value="1"/>
</dbReference>
<dbReference type="InterPro" id="IPR002192">
    <property type="entry name" value="PPDK_AMP/ATP-bd"/>
</dbReference>
<dbReference type="SUPFAM" id="SSF56059">
    <property type="entry name" value="Glutathione synthetase ATP-binding domain-like"/>
    <property type="match status" value="1"/>
</dbReference>